<keyword evidence="1" id="KW-0472">Membrane</keyword>
<evidence type="ECO:0000256" key="1">
    <source>
        <dbReference type="SAM" id="Phobius"/>
    </source>
</evidence>
<reference evidence="2 3" key="2">
    <citation type="journal article" date="2010" name="Stand. Genomic Sci.">
        <title>Complete genome sequence of Sebaldella termitidis type strain (NCTC 11300).</title>
        <authorList>
            <person name="Harmon-Smith M."/>
            <person name="Celia L."/>
            <person name="Chertkov O."/>
            <person name="Lapidus A."/>
            <person name="Copeland A."/>
            <person name="Glavina Del Rio T."/>
            <person name="Nolan M."/>
            <person name="Lucas S."/>
            <person name="Tice H."/>
            <person name="Cheng J.F."/>
            <person name="Han C."/>
            <person name="Detter J.C."/>
            <person name="Bruce D."/>
            <person name="Goodwin L."/>
            <person name="Pitluck S."/>
            <person name="Pati A."/>
            <person name="Liolios K."/>
            <person name="Ivanova N."/>
            <person name="Mavromatis K."/>
            <person name="Mikhailova N."/>
            <person name="Chen A."/>
            <person name="Palaniappan K."/>
            <person name="Land M."/>
            <person name="Hauser L."/>
            <person name="Chang Y.J."/>
            <person name="Jeffries C.D."/>
            <person name="Brettin T."/>
            <person name="Goker M."/>
            <person name="Beck B."/>
            <person name="Bristow J."/>
            <person name="Eisen J.A."/>
            <person name="Markowitz V."/>
            <person name="Hugenholtz P."/>
            <person name="Kyrpides N.C."/>
            <person name="Klenk H.P."/>
            <person name="Chen F."/>
        </authorList>
    </citation>
    <scope>NUCLEOTIDE SEQUENCE [LARGE SCALE GENOMIC DNA]</scope>
    <source>
        <strain evidence="3">ATCC 33386 / NCTC 11300</strain>
    </source>
</reference>
<dbReference type="AlphaFoldDB" id="D1AP21"/>
<keyword evidence="1" id="KW-1133">Transmembrane helix</keyword>
<dbReference type="eggNOG" id="COG3637">
    <property type="taxonomic scope" value="Bacteria"/>
</dbReference>
<dbReference type="HOGENOM" id="CLU_072059_2_0_0"/>
<dbReference type="RefSeq" id="WP_012860091.1">
    <property type="nucleotide sequence ID" value="NC_013517.1"/>
</dbReference>
<reference evidence="3" key="1">
    <citation type="submission" date="2009-09" db="EMBL/GenBank/DDBJ databases">
        <title>The complete chromosome of Sebaldella termitidis ATCC 33386.</title>
        <authorList>
            <consortium name="US DOE Joint Genome Institute (JGI-PGF)"/>
            <person name="Lucas S."/>
            <person name="Copeland A."/>
            <person name="Lapidus A."/>
            <person name="Glavina del Rio T."/>
            <person name="Dalin E."/>
            <person name="Tice H."/>
            <person name="Bruce D."/>
            <person name="Goodwin L."/>
            <person name="Pitluck S."/>
            <person name="Kyrpides N."/>
            <person name="Mavromatis K."/>
            <person name="Ivanova N."/>
            <person name="Mikhailova N."/>
            <person name="Sims D."/>
            <person name="Meincke L."/>
            <person name="Brettin T."/>
            <person name="Detter J.C."/>
            <person name="Han C."/>
            <person name="Larimer F."/>
            <person name="Land M."/>
            <person name="Hauser L."/>
            <person name="Markowitz V."/>
            <person name="Cheng J.F."/>
            <person name="Hugenholtz P."/>
            <person name="Woyke T."/>
            <person name="Wu D."/>
            <person name="Eisen J.A."/>
        </authorList>
    </citation>
    <scope>NUCLEOTIDE SEQUENCE [LARGE SCALE GENOMIC DNA]</scope>
    <source>
        <strain evidence="3">ATCC 33386 / NCTC 11300</strain>
    </source>
</reference>
<dbReference type="KEGG" id="str:Sterm_0622"/>
<dbReference type="EMBL" id="CP001739">
    <property type="protein sequence ID" value="ACZ07495.1"/>
    <property type="molecule type" value="Genomic_DNA"/>
</dbReference>
<feature type="transmembrane region" description="Helical" evidence="1">
    <location>
        <begin position="13"/>
        <end position="30"/>
    </location>
</feature>
<dbReference type="InterPro" id="IPR025737">
    <property type="entry name" value="FApF"/>
</dbReference>
<sequence length="288" mass="31691">MIILADESGTARITARGILVLLLVMCFPFLTMSNREEVKAAAVNDRNQSVDEISKELSNPVSSLYIFPFEYDFDGDVGPNYGKRNTLNIQPVIPVNLGKDWKVIIRTIIPLIQQNDIYGDTSQKGVGDIEQSFFFAPQSSSSQGANKLIWGVGPIVNIPLGNDDFSSKKWAFGPAATLVVQTENWTFGGLAEQLWSTGGEGDRDINETSVQPFVAYHIKGGWTVSGNVELDYDWVDNELSAPLEVGVGKIVKLGGVVPLSIGISPRYYLKRTDMDPRWGVKLMFVVVL</sequence>
<dbReference type="Proteomes" id="UP000000845">
    <property type="component" value="Chromosome"/>
</dbReference>
<gene>
    <name evidence="2" type="ordered locus">Sterm_0622</name>
</gene>
<dbReference type="STRING" id="526218.Sterm_0622"/>
<protein>
    <recommendedName>
        <fullName evidence="4">Transporter</fullName>
    </recommendedName>
</protein>
<evidence type="ECO:0000313" key="2">
    <source>
        <dbReference type="EMBL" id="ACZ07495.1"/>
    </source>
</evidence>
<evidence type="ECO:0008006" key="4">
    <source>
        <dbReference type="Google" id="ProtNLM"/>
    </source>
</evidence>
<evidence type="ECO:0000313" key="3">
    <source>
        <dbReference type="Proteomes" id="UP000000845"/>
    </source>
</evidence>
<name>D1AP21_SEBTE</name>
<accession>D1AP21</accession>
<keyword evidence="3" id="KW-1185">Reference proteome</keyword>
<proteinExistence type="predicted"/>
<dbReference type="Pfam" id="PF13557">
    <property type="entry name" value="Phenol_MetA_deg"/>
    <property type="match status" value="1"/>
</dbReference>
<organism evidence="2 3">
    <name type="scientific">Sebaldella termitidis (strain ATCC 33386 / NCTC 11300)</name>
    <dbReference type="NCBI Taxonomy" id="526218"/>
    <lineage>
        <taxon>Bacteria</taxon>
        <taxon>Fusobacteriati</taxon>
        <taxon>Fusobacteriota</taxon>
        <taxon>Fusobacteriia</taxon>
        <taxon>Fusobacteriales</taxon>
        <taxon>Leptotrichiaceae</taxon>
        <taxon>Sebaldella</taxon>
    </lineage>
</organism>
<keyword evidence="1" id="KW-0812">Transmembrane</keyword>